<organism evidence="1">
    <name type="scientific">viral metagenome</name>
    <dbReference type="NCBI Taxonomy" id="1070528"/>
    <lineage>
        <taxon>unclassified sequences</taxon>
        <taxon>metagenomes</taxon>
        <taxon>organismal metagenomes</taxon>
    </lineage>
</organism>
<gene>
    <name evidence="1" type="ORF">MM415B07419_0003</name>
</gene>
<protein>
    <submittedName>
        <fullName evidence="1">Uncharacterized protein</fullName>
    </submittedName>
</protein>
<dbReference type="EMBL" id="MT143432">
    <property type="protein sequence ID" value="QJA96772.1"/>
    <property type="molecule type" value="Genomic_DNA"/>
</dbReference>
<evidence type="ECO:0000313" key="1">
    <source>
        <dbReference type="EMBL" id="QJA96772.1"/>
    </source>
</evidence>
<dbReference type="AlphaFoldDB" id="A0A6M3LTC8"/>
<name>A0A6M3LTC8_9ZZZZ</name>
<reference evidence="1" key="1">
    <citation type="submission" date="2020-03" db="EMBL/GenBank/DDBJ databases">
        <title>The deep terrestrial virosphere.</title>
        <authorList>
            <person name="Holmfeldt K."/>
            <person name="Nilsson E."/>
            <person name="Simone D."/>
            <person name="Lopez-Fernandez M."/>
            <person name="Wu X."/>
            <person name="de Brujin I."/>
            <person name="Lundin D."/>
            <person name="Andersson A."/>
            <person name="Bertilsson S."/>
            <person name="Dopson M."/>
        </authorList>
    </citation>
    <scope>NUCLEOTIDE SEQUENCE</scope>
    <source>
        <strain evidence="1">MM415B07419</strain>
    </source>
</reference>
<proteinExistence type="predicted"/>
<accession>A0A6M3LTC8</accession>
<sequence>MELGSNNKVIPENTTEARAFVAIKEAEITWREADIALACAMLSSSQDWPGCDTEGMMAKEAYRQICEGVIKGYQRDIDDFNMDIKEVKERFKL</sequence>